<sequence length="233" mass="25811">MSLVATAALLVALLALWSVRATWAIPWERPAALAVAFLTAQLILMAGPVSAWLSPKLFALTGLWNIEDLAAHIFYLCGMWSILFLVADRLDMSPNQFRWYVRYRIELPSILAYTAMIAAFVFGGVGDQYVPDPVSSDPTPGLYVYWLVMIAAIAYIIAHAGWILLQLRRDPRSKRAATAYLCALCVNGAGIVVFAAPGLVHLQWIMVRAEVVAYAIAASYTWRSKRADLPRPR</sequence>
<reference evidence="2" key="1">
    <citation type="submission" date="2023-10" db="EMBL/GenBank/DDBJ databases">
        <title>Characterization and genome sequence of Mycobacterium intracellulare ABSURDO, a novel pathogenic isolate with three colony morphotypes that vary in growth and acid-fastness.</title>
        <authorList>
            <person name="Jude B.A."/>
            <person name="Robinson R.T."/>
        </authorList>
    </citation>
    <scope>NUCLEOTIDE SEQUENCE</scope>
    <source>
        <strain evidence="2">ABSURDO Component B</strain>
    </source>
</reference>
<dbReference type="RefSeq" id="WP_317727114.1">
    <property type="nucleotide sequence ID" value="NZ_JAWLLC010000002.1"/>
</dbReference>
<keyword evidence="1" id="KW-0812">Transmembrane</keyword>
<dbReference type="AlphaFoldDB" id="A0AAE4R881"/>
<dbReference type="EMBL" id="JAWLLD010000001">
    <property type="protein sequence ID" value="MDV7010805.1"/>
    <property type="molecule type" value="Genomic_DNA"/>
</dbReference>
<proteinExistence type="predicted"/>
<feature type="transmembrane region" description="Helical" evidence="1">
    <location>
        <begin position="107"/>
        <end position="125"/>
    </location>
</feature>
<keyword evidence="1" id="KW-1133">Transmembrane helix</keyword>
<gene>
    <name evidence="2" type="ORF">R4F53_00590</name>
</gene>
<accession>A0AAE4R881</accession>
<comment type="caution">
    <text evidence="2">The sequence shown here is derived from an EMBL/GenBank/DDBJ whole genome shotgun (WGS) entry which is preliminary data.</text>
</comment>
<feature type="transmembrane region" description="Helical" evidence="1">
    <location>
        <begin position="145"/>
        <end position="165"/>
    </location>
</feature>
<dbReference type="Proteomes" id="UP001187143">
    <property type="component" value="Unassembled WGS sequence"/>
</dbReference>
<protein>
    <submittedName>
        <fullName evidence="2">Uncharacterized protein</fullName>
    </submittedName>
</protein>
<feature type="transmembrane region" description="Helical" evidence="1">
    <location>
        <begin position="177"/>
        <end position="196"/>
    </location>
</feature>
<evidence type="ECO:0000313" key="2">
    <source>
        <dbReference type="EMBL" id="MDV7010805.1"/>
    </source>
</evidence>
<evidence type="ECO:0000256" key="1">
    <source>
        <dbReference type="SAM" id="Phobius"/>
    </source>
</evidence>
<keyword evidence="1" id="KW-0472">Membrane</keyword>
<organism evidence="2 3">
    <name type="scientific">Mycobacterium intracellulare</name>
    <dbReference type="NCBI Taxonomy" id="1767"/>
    <lineage>
        <taxon>Bacteria</taxon>
        <taxon>Bacillati</taxon>
        <taxon>Actinomycetota</taxon>
        <taxon>Actinomycetes</taxon>
        <taxon>Mycobacteriales</taxon>
        <taxon>Mycobacteriaceae</taxon>
        <taxon>Mycobacterium</taxon>
        <taxon>Mycobacterium avium complex (MAC)</taxon>
    </lineage>
</organism>
<feature type="transmembrane region" description="Helical" evidence="1">
    <location>
        <begin position="202"/>
        <end position="222"/>
    </location>
</feature>
<feature type="transmembrane region" description="Helical" evidence="1">
    <location>
        <begin position="69"/>
        <end position="87"/>
    </location>
</feature>
<name>A0AAE4R881_MYCIT</name>
<evidence type="ECO:0000313" key="3">
    <source>
        <dbReference type="Proteomes" id="UP001187143"/>
    </source>
</evidence>